<dbReference type="EMBL" id="CP042905">
    <property type="protein sequence ID" value="QEE17429.2"/>
    <property type="molecule type" value="Genomic_DNA"/>
</dbReference>
<dbReference type="Pfam" id="PF00144">
    <property type="entry name" value="Beta-lactamase"/>
    <property type="match status" value="1"/>
</dbReference>
<dbReference type="Gene3D" id="3.40.710.10">
    <property type="entry name" value="DD-peptidase/beta-lactamase superfamily"/>
    <property type="match status" value="1"/>
</dbReference>
<dbReference type="Pfam" id="PF13969">
    <property type="entry name" value="Pab87_oct"/>
    <property type="match status" value="1"/>
</dbReference>
<evidence type="ECO:0000313" key="1">
    <source>
        <dbReference type="EMBL" id="QEE17429.2"/>
    </source>
</evidence>
<organism evidence="1 2">
    <name type="scientific">Promethearchaeum syntrophicum</name>
    <dbReference type="NCBI Taxonomy" id="2594042"/>
    <lineage>
        <taxon>Archaea</taxon>
        <taxon>Promethearchaeati</taxon>
        <taxon>Promethearchaeota</taxon>
        <taxon>Promethearchaeia</taxon>
        <taxon>Promethearchaeales</taxon>
        <taxon>Promethearchaeaceae</taxon>
        <taxon>Promethearchaeum</taxon>
    </lineage>
</organism>
<proteinExistence type="predicted"/>
<dbReference type="InterPro" id="IPR001466">
    <property type="entry name" value="Beta-lactam-related"/>
</dbReference>
<dbReference type="Gene3D" id="2.40.128.210">
    <property type="entry name" value="Pab87 octamerisation domain"/>
    <property type="match status" value="1"/>
</dbReference>
<dbReference type="InterPro" id="IPR050491">
    <property type="entry name" value="AmpC-like"/>
</dbReference>
<dbReference type="InterPro" id="IPR025879">
    <property type="entry name" value="Pab87_oct"/>
</dbReference>
<dbReference type="PANTHER" id="PTHR46825:SF9">
    <property type="entry name" value="BETA-LACTAMASE-RELATED DOMAIN-CONTAINING PROTEIN"/>
    <property type="match status" value="1"/>
</dbReference>
<keyword evidence="2" id="KW-1185">Reference proteome</keyword>
<dbReference type="AlphaFoldDB" id="A0A5B9DDN5"/>
<dbReference type="InterPro" id="IPR012338">
    <property type="entry name" value="Beta-lactam/transpept-like"/>
</dbReference>
<accession>A0A5B9DDN5</accession>
<protein>
    <submittedName>
        <fullName evidence="1">Serine hydrolase</fullName>
    </submittedName>
</protein>
<gene>
    <name evidence="1" type="ORF">DSAG12_03266</name>
</gene>
<keyword evidence="1" id="KW-0378">Hydrolase</keyword>
<sequence length="461" mass="52155">MELKHKRKLENLIIDLMQECKTPGLAIGIFQDGKEIYSEGFGARNLEENLPMTTDTLFGIGSITKSFTAIAIMQLVEQGKIDLDAAVSKYVHFELGFKDSPITIHHILSHSSGIPELDGSVHPLVVKMGEYKNIYPLSSENDFLRHVNNAKDEILYKPEEKFYYCNDMFEILRIIIEQNTNMKIADYIKENIFIPLEMTRSTYLKEDIESDPLQNSCIGYISTKDGKSIKPNPFPYDTFLGGAGGILSSVNELKNYLEMLVSGGKFKDKQIISKSSIEKLWTPVISTPYGGGKDPHYCYGWIREDDFFEDIFIHHSGSVDVSSGFVGIIPKLKLYIIAGENDGFTIGKTISRAAFALLQDRDVEIAAPILKSQRIIKKLTGKYTTYRNIYSAEIYQTNFVLMAKVEGDEGFLTYPLAPKDLDNLLFSIPSLSKTFGDVKFEIDEKTGKISFSFDRYIYHKK</sequence>
<dbReference type="SUPFAM" id="SSF56601">
    <property type="entry name" value="beta-lactamase/transpeptidase-like"/>
    <property type="match status" value="1"/>
</dbReference>
<reference evidence="1 2" key="2">
    <citation type="journal article" date="2024" name="Int. J. Syst. Evol. Microbiol.">
        <title>Promethearchaeum syntrophicum gen. nov., sp. nov., an anaerobic, obligately syntrophic archaeon, the first isolate of the lineage 'Asgard' archaea, and proposal of the new archaeal phylum Promethearchaeota phyl. nov. and kingdom Promethearchaeati regn. nov.</title>
        <authorList>
            <person name="Imachi H."/>
            <person name="Nobu M.K."/>
            <person name="Kato S."/>
            <person name="Takaki Y."/>
            <person name="Miyazaki M."/>
            <person name="Miyata M."/>
            <person name="Ogawara M."/>
            <person name="Saito Y."/>
            <person name="Sakai S."/>
            <person name="Tahara Y.O."/>
            <person name="Takano Y."/>
            <person name="Tasumi E."/>
            <person name="Uematsu K."/>
            <person name="Yoshimura T."/>
            <person name="Itoh T."/>
            <person name="Ohkuma M."/>
            <person name="Takai K."/>
        </authorList>
    </citation>
    <scope>NUCLEOTIDE SEQUENCE [LARGE SCALE GENOMIC DNA]</scope>
    <source>
        <strain evidence="1 2">MK-D1</strain>
    </source>
</reference>
<evidence type="ECO:0000313" key="2">
    <source>
        <dbReference type="Proteomes" id="UP000321408"/>
    </source>
</evidence>
<name>A0A5B9DDN5_9ARCH</name>
<dbReference type="InterPro" id="IPR038164">
    <property type="entry name" value="Pab87_oct_sf"/>
</dbReference>
<dbReference type="GO" id="GO:0004180">
    <property type="term" value="F:carboxypeptidase activity"/>
    <property type="evidence" value="ECO:0007669"/>
    <property type="project" value="UniProtKB-KW"/>
</dbReference>
<dbReference type="Proteomes" id="UP000321408">
    <property type="component" value="Chromosome"/>
</dbReference>
<reference evidence="1 2" key="1">
    <citation type="journal article" date="2020" name="Nature">
        <title>Isolation of an archaeon at the prokaryote-eukaryote interface.</title>
        <authorList>
            <person name="Imachi H."/>
            <person name="Nobu M.K."/>
            <person name="Nakahara N."/>
            <person name="Morono Y."/>
            <person name="Ogawara M."/>
            <person name="Takaki Y."/>
            <person name="Takano Y."/>
            <person name="Uematsu K."/>
            <person name="Ikuta T."/>
            <person name="Ito M."/>
            <person name="Matsui Y."/>
            <person name="Miyazaki M."/>
            <person name="Murata K."/>
            <person name="Saito Y."/>
            <person name="Sakai S."/>
            <person name="Song C."/>
            <person name="Tasumi E."/>
            <person name="Yamanaka Y."/>
            <person name="Yamaguchi T."/>
            <person name="Kamagata Y."/>
            <person name="Tamaki H."/>
            <person name="Takai K."/>
        </authorList>
    </citation>
    <scope>NUCLEOTIDE SEQUENCE [LARGE SCALE GENOMIC DNA]</scope>
    <source>
        <strain evidence="1 2">MK-D1</strain>
    </source>
</reference>
<dbReference type="PANTHER" id="PTHR46825">
    <property type="entry name" value="D-ALANYL-D-ALANINE-CARBOXYPEPTIDASE/ENDOPEPTIDASE AMPH"/>
    <property type="match status" value="1"/>
</dbReference>
<dbReference type="KEGG" id="psyt:DSAG12_03266"/>